<dbReference type="STRING" id="619304.SAMN05421760_103210"/>
<keyword evidence="2" id="KW-1003">Cell membrane</keyword>
<keyword evidence="4 6" id="KW-1133">Transmembrane helix</keyword>
<evidence type="ECO:0000313" key="9">
    <source>
        <dbReference type="EMBL" id="SIS68495.1"/>
    </source>
</evidence>
<dbReference type="Pfam" id="PF00924">
    <property type="entry name" value="MS_channel_2nd"/>
    <property type="match status" value="1"/>
</dbReference>
<evidence type="ECO:0000256" key="4">
    <source>
        <dbReference type="ARBA" id="ARBA00022989"/>
    </source>
</evidence>
<dbReference type="PANTHER" id="PTHR30221:SF18">
    <property type="entry name" value="SLL0590 PROTEIN"/>
    <property type="match status" value="1"/>
</dbReference>
<evidence type="ECO:0000256" key="5">
    <source>
        <dbReference type="ARBA" id="ARBA00023136"/>
    </source>
</evidence>
<evidence type="ECO:0000256" key="3">
    <source>
        <dbReference type="ARBA" id="ARBA00022692"/>
    </source>
</evidence>
<feature type="domain" description="Mechanosensitive ion channel MscS" evidence="8">
    <location>
        <begin position="95"/>
        <end position="156"/>
    </location>
</feature>
<feature type="transmembrane region" description="Helical" evidence="6">
    <location>
        <begin position="77"/>
        <end position="101"/>
    </location>
</feature>
<dbReference type="InterPro" id="IPR011066">
    <property type="entry name" value="MscS_channel_C_sf"/>
</dbReference>
<feature type="transmembrane region" description="Helical" evidence="6">
    <location>
        <begin position="12"/>
        <end position="33"/>
    </location>
</feature>
<sequence>MDRLLDNAIALAPMITISVVIVGLLLMMNWILLGRHPELGNEKKLPRQLTLLGLTLVGFVIITFMLPVSDAARNQVIGLLGILLSGILAFSSTTFVANFMAGIMLRINRPFNTGDFIRVEEHFGRVSERGLFDTEIQSEHRELIMLPNLYLISRPVVVISKSGAIISSTLSLGYDIHYSRIEALLIDAALAIELKEPFVQVIELGNDAVTYRVSGLLVDVKNMLSTRSMLHRAILDVLHNDAVEIVSPRFVNQRRLDEHVKIIPEVVAKSNIITTSKPEDMLFDKAEKAEQQEASEDNLLNELHALNEQLSTASADEKTKIETHIQQKRQRLDHISEQKEKEKH</sequence>
<dbReference type="SUPFAM" id="SSF50182">
    <property type="entry name" value="Sm-like ribonucleoproteins"/>
    <property type="match status" value="1"/>
</dbReference>
<evidence type="ECO:0000256" key="7">
    <source>
        <dbReference type="SAM" id="MobiDB-lite"/>
    </source>
</evidence>
<dbReference type="RefSeq" id="WP_076495985.1">
    <property type="nucleotide sequence ID" value="NZ_FTOE01000003.1"/>
</dbReference>
<comment type="function">
    <text evidence="6">Mechanosensitive channel that participates in the regulation of osmotic pressure changes within the cell, opening in response to stretch forces in the membrane lipid bilayer, without the need for other proteins. Contributes to normal resistance to hypoosmotic shock. Forms an ion channel of 1.0 nanosiemens conductance with a slight preference for anions.</text>
</comment>
<dbReference type="Proteomes" id="UP000185999">
    <property type="component" value="Unassembled WGS sequence"/>
</dbReference>
<name>A0A1N7L3P3_9GAMM</name>
<evidence type="ECO:0000256" key="2">
    <source>
        <dbReference type="ARBA" id="ARBA00022475"/>
    </source>
</evidence>
<comment type="caution">
    <text evidence="6">Lacks conserved residue(s) required for the propagation of feature annotation.</text>
</comment>
<dbReference type="EMBL" id="FTOE01000003">
    <property type="protein sequence ID" value="SIS68495.1"/>
    <property type="molecule type" value="Genomic_DNA"/>
</dbReference>
<protein>
    <recommendedName>
        <fullName evidence="6">Small-conductance mechanosensitive channel</fullName>
    </recommendedName>
</protein>
<dbReference type="GO" id="GO:0005886">
    <property type="term" value="C:plasma membrane"/>
    <property type="evidence" value="ECO:0007669"/>
    <property type="project" value="UniProtKB-SubCell"/>
</dbReference>
<comment type="similarity">
    <text evidence="6">Belongs to the MscS (TC 1.A.23) family.</text>
</comment>
<dbReference type="OrthoDB" id="9780668at2"/>
<proteinExistence type="inferred from homology"/>
<keyword evidence="10" id="KW-1185">Reference proteome</keyword>
<keyword evidence="3 6" id="KW-0812">Transmembrane</keyword>
<keyword evidence="5 6" id="KW-0472">Membrane</keyword>
<feature type="transmembrane region" description="Helical" evidence="6">
    <location>
        <begin position="45"/>
        <end position="65"/>
    </location>
</feature>
<comment type="subunit">
    <text evidence="6">Homoheptamer.</text>
</comment>
<dbReference type="PANTHER" id="PTHR30221">
    <property type="entry name" value="SMALL-CONDUCTANCE MECHANOSENSITIVE CHANNEL"/>
    <property type="match status" value="1"/>
</dbReference>
<keyword evidence="6" id="KW-0406">Ion transport</keyword>
<accession>A0A1N7L3P3</accession>
<dbReference type="Gene3D" id="2.30.30.60">
    <property type="match status" value="1"/>
</dbReference>
<evidence type="ECO:0000259" key="8">
    <source>
        <dbReference type="Pfam" id="PF00924"/>
    </source>
</evidence>
<evidence type="ECO:0000256" key="6">
    <source>
        <dbReference type="RuleBase" id="RU369025"/>
    </source>
</evidence>
<evidence type="ECO:0000256" key="1">
    <source>
        <dbReference type="ARBA" id="ARBA00004651"/>
    </source>
</evidence>
<evidence type="ECO:0000313" key="10">
    <source>
        <dbReference type="Proteomes" id="UP000185999"/>
    </source>
</evidence>
<dbReference type="InterPro" id="IPR045275">
    <property type="entry name" value="MscS_archaea/bacteria_type"/>
</dbReference>
<feature type="region of interest" description="Disordered" evidence="7">
    <location>
        <begin position="311"/>
        <end position="344"/>
    </location>
</feature>
<dbReference type="InterPro" id="IPR010920">
    <property type="entry name" value="LSM_dom_sf"/>
</dbReference>
<keyword evidence="6" id="KW-0997">Cell inner membrane</keyword>
<dbReference type="AlphaFoldDB" id="A0A1N7L3P3"/>
<dbReference type="InterPro" id="IPR006685">
    <property type="entry name" value="MscS_channel_2nd"/>
</dbReference>
<dbReference type="InterPro" id="IPR023408">
    <property type="entry name" value="MscS_beta-dom_sf"/>
</dbReference>
<feature type="compositionally biased region" description="Basic and acidic residues" evidence="7">
    <location>
        <begin position="315"/>
        <end position="344"/>
    </location>
</feature>
<keyword evidence="6" id="KW-0813">Transport</keyword>
<dbReference type="SUPFAM" id="SSF82689">
    <property type="entry name" value="Mechanosensitive channel protein MscS (YggB), C-terminal domain"/>
    <property type="match status" value="1"/>
</dbReference>
<keyword evidence="6" id="KW-0407">Ion channel</keyword>
<gene>
    <name evidence="9" type="ORF">SAMN05421760_103210</name>
</gene>
<reference evidence="10" key="1">
    <citation type="submission" date="2017-01" db="EMBL/GenBank/DDBJ databases">
        <authorList>
            <person name="Varghese N."/>
            <person name="Submissions S."/>
        </authorList>
    </citation>
    <scope>NUCLEOTIDE SEQUENCE [LARGE SCALE GENOMIC DNA]</scope>
    <source>
        <strain evidence="10">DSM 22306</strain>
    </source>
</reference>
<dbReference type="GO" id="GO:0008381">
    <property type="term" value="F:mechanosensitive monoatomic ion channel activity"/>
    <property type="evidence" value="ECO:0007669"/>
    <property type="project" value="InterPro"/>
</dbReference>
<organism evidence="9 10">
    <name type="scientific">Neptunomonas antarctica</name>
    <dbReference type="NCBI Taxonomy" id="619304"/>
    <lineage>
        <taxon>Bacteria</taxon>
        <taxon>Pseudomonadati</taxon>
        <taxon>Pseudomonadota</taxon>
        <taxon>Gammaproteobacteria</taxon>
        <taxon>Oceanospirillales</taxon>
        <taxon>Oceanospirillaceae</taxon>
        <taxon>Neptunomonas</taxon>
    </lineage>
</organism>
<comment type="subcellular location">
    <subcellularLocation>
        <location evidence="6">Cell inner membrane</location>
        <topology evidence="6">Multi-pass membrane protein</topology>
    </subcellularLocation>
    <subcellularLocation>
        <location evidence="1">Cell membrane</location>
        <topology evidence="1">Multi-pass membrane protein</topology>
    </subcellularLocation>
</comment>